<keyword evidence="2" id="KW-0560">Oxidoreductase</keyword>
<evidence type="ECO:0000259" key="3">
    <source>
        <dbReference type="Pfam" id="PF02780"/>
    </source>
</evidence>
<dbReference type="WBParaSite" id="maker-unitig_33278-snap-gene-0.1-mRNA-1">
    <property type="protein sequence ID" value="maker-unitig_33278-snap-gene-0.1-mRNA-1"/>
    <property type="gene ID" value="maker-unitig_33278-snap-gene-0.1"/>
</dbReference>
<keyword evidence="4" id="KW-1185">Reference proteome</keyword>
<dbReference type="InterPro" id="IPR029061">
    <property type="entry name" value="THDP-binding"/>
</dbReference>
<dbReference type="InterPro" id="IPR009014">
    <property type="entry name" value="Transketo_C/PFOR_II"/>
</dbReference>
<dbReference type="PANTHER" id="PTHR42980:SF1">
    <property type="entry name" value="2-OXOISOVALERATE DEHYDROGENASE SUBUNIT BETA, MITOCHONDRIAL"/>
    <property type="match status" value="1"/>
</dbReference>
<dbReference type="GO" id="GO:0016491">
    <property type="term" value="F:oxidoreductase activity"/>
    <property type="evidence" value="ECO:0007669"/>
    <property type="project" value="UniProtKB-KW"/>
</dbReference>
<dbReference type="AlphaFoldDB" id="A0A1I8FHK0"/>
<organism evidence="4 5">
    <name type="scientific">Macrostomum lignano</name>
    <dbReference type="NCBI Taxonomy" id="282301"/>
    <lineage>
        <taxon>Eukaryota</taxon>
        <taxon>Metazoa</taxon>
        <taxon>Spiralia</taxon>
        <taxon>Lophotrochozoa</taxon>
        <taxon>Platyhelminthes</taxon>
        <taxon>Rhabditophora</taxon>
        <taxon>Macrostomorpha</taxon>
        <taxon>Macrostomida</taxon>
        <taxon>Macrostomidae</taxon>
        <taxon>Macrostomum</taxon>
    </lineage>
</organism>
<evidence type="ECO:0000313" key="4">
    <source>
        <dbReference type="Proteomes" id="UP000095280"/>
    </source>
</evidence>
<reference evidence="5" key="1">
    <citation type="submission" date="2016-11" db="UniProtKB">
        <authorList>
            <consortium name="WormBaseParasite"/>
        </authorList>
    </citation>
    <scope>IDENTIFICATION</scope>
</reference>
<dbReference type="Pfam" id="PF02780">
    <property type="entry name" value="Transketolase_C"/>
    <property type="match status" value="1"/>
</dbReference>
<evidence type="ECO:0000256" key="1">
    <source>
        <dbReference type="ARBA" id="ARBA00001964"/>
    </source>
</evidence>
<dbReference type="Proteomes" id="UP000095280">
    <property type="component" value="Unplaced"/>
</dbReference>
<dbReference type="SUPFAM" id="SSF52518">
    <property type="entry name" value="Thiamin diphosphate-binding fold (THDP-binding)"/>
    <property type="match status" value="1"/>
</dbReference>
<name>A0A1I8FHK0_9PLAT</name>
<dbReference type="SUPFAM" id="SSF52922">
    <property type="entry name" value="TK C-terminal domain-like"/>
    <property type="match status" value="1"/>
</dbReference>
<sequence length="259" mass="27635">SYSAAHPYPANSAGHRWIRHRVTQSPGHHVSGTGLGIISTAAPSLSGPNRRCWSRRLCTTARVPRASSPPARHQGGDTARPNPGLRGLLLACINESRSVFLFEPKILYRSAVEDVPVNGYVLPIGKAEVLIEGSDVHVLRGGGPPSQSELGVSCELIDMRTILPFDEETVYASVLQNRPRCLIAHEAPLTGGFRRRAGRLSAGALLPQSGGAPVRRVAGHDTPFPHIFENFYLPISAAAWPPSKISLVIELASTGLAGA</sequence>
<feature type="domain" description="Transketolase C-terminal" evidence="3">
    <location>
        <begin position="150"/>
        <end position="234"/>
    </location>
</feature>
<comment type="cofactor">
    <cofactor evidence="1">
        <name>thiamine diphosphate</name>
        <dbReference type="ChEBI" id="CHEBI:58937"/>
    </cofactor>
</comment>
<dbReference type="Gene3D" id="3.40.50.970">
    <property type="match status" value="1"/>
</dbReference>
<accession>A0A1I8FHK0</accession>
<dbReference type="Gene3D" id="3.40.50.920">
    <property type="match status" value="1"/>
</dbReference>
<evidence type="ECO:0000313" key="5">
    <source>
        <dbReference type="WBParaSite" id="maker-unitig_33278-snap-gene-0.1-mRNA-1"/>
    </source>
</evidence>
<protein>
    <submittedName>
        <fullName evidence="5">Transketolase_C domain-containing protein</fullName>
    </submittedName>
</protein>
<dbReference type="InterPro" id="IPR033248">
    <property type="entry name" value="Transketolase_C"/>
</dbReference>
<evidence type="ECO:0000256" key="2">
    <source>
        <dbReference type="ARBA" id="ARBA00023002"/>
    </source>
</evidence>
<dbReference type="GO" id="GO:0009083">
    <property type="term" value="P:branched-chain amino acid catabolic process"/>
    <property type="evidence" value="ECO:0007669"/>
    <property type="project" value="TreeGrafter"/>
</dbReference>
<dbReference type="GO" id="GO:0007584">
    <property type="term" value="P:response to nutrient"/>
    <property type="evidence" value="ECO:0007669"/>
    <property type="project" value="TreeGrafter"/>
</dbReference>
<dbReference type="PANTHER" id="PTHR42980">
    <property type="entry name" value="2-OXOISOVALERATE DEHYDROGENASE SUBUNIT BETA-RELATED"/>
    <property type="match status" value="1"/>
</dbReference>
<proteinExistence type="predicted"/>